<reference evidence="2 3" key="1">
    <citation type="journal article" date="2020" name="Nature">
        <title>Six reference-quality genomes reveal evolution of bat adaptations.</title>
        <authorList>
            <person name="Jebb D."/>
            <person name="Huang Z."/>
            <person name="Pippel M."/>
            <person name="Hughes G.M."/>
            <person name="Lavrichenko K."/>
            <person name="Devanna P."/>
            <person name="Winkler S."/>
            <person name="Jermiin L.S."/>
            <person name="Skirmuntt E.C."/>
            <person name="Katzourakis A."/>
            <person name="Burkitt-Gray L."/>
            <person name="Ray D.A."/>
            <person name="Sullivan K.A.M."/>
            <person name="Roscito J.G."/>
            <person name="Kirilenko B.M."/>
            <person name="Davalos L.M."/>
            <person name="Corthals A.P."/>
            <person name="Power M.L."/>
            <person name="Jones G."/>
            <person name="Ransome R.D."/>
            <person name="Dechmann D.K.N."/>
            <person name="Locatelli A.G."/>
            <person name="Puechmaille S.J."/>
            <person name="Fedrigo O."/>
            <person name="Jarvis E.D."/>
            <person name="Hiller M."/>
            <person name="Vernes S.C."/>
            <person name="Myers E.W."/>
            <person name="Teeling E.C."/>
        </authorList>
    </citation>
    <scope>NUCLEOTIDE SEQUENCE [LARGE SCALE GENOMIC DNA]</scope>
    <source>
        <strain evidence="2">MRhiFer1</strain>
        <tissue evidence="2">Lung</tissue>
    </source>
</reference>
<keyword evidence="1" id="KW-0812">Transmembrane</keyword>
<comment type="caution">
    <text evidence="2">The sequence shown here is derived from an EMBL/GenBank/DDBJ whole genome shotgun (WGS) entry which is preliminary data.</text>
</comment>
<evidence type="ECO:0000256" key="1">
    <source>
        <dbReference type="SAM" id="Phobius"/>
    </source>
</evidence>
<proteinExistence type="predicted"/>
<protein>
    <submittedName>
        <fullName evidence="2">Uncharacterized protein</fullName>
    </submittedName>
</protein>
<evidence type="ECO:0000313" key="3">
    <source>
        <dbReference type="Proteomes" id="UP000585614"/>
    </source>
</evidence>
<dbReference type="AlphaFoldDB" id="A0A7J7YRT5"/>
<keyword evidence="1" id="KW-0472">Membrane</keyword>
<dbReference type="Proteomes" id="UP000585614">
    <property type="component" value="Unassembled WGS sequence"/>
</dbReference>
<sequence>MQGCLLAPAQESPIPCLRPSSHPPPFLFSLLTFLLPPVLILFLPVTLCFPQSLSGPDKVINRPGPFLPETTNFPGQSQCHSTRLLQSRWHQQNKVTWKEISHALSLSPPPLYLLSFFSLLLSHSAFLNVAIEEVTPIATFAFAFGFRHPEGKWWPSEGEGPTIYCHQEL</sequence>
<accession>A0A7J7YRT5</accession>
<keyword evidence="1" id="KW-1133">Transmembrane helix</keyword>
<gene>
    <name evidence="2" type="ORF">mRhiFer1_009861</name>
</gene>
<dbReference type="EMBL" id="JACAGC010000005">
    <property type="protein sequence ID" value="KAF6364737.1"/>
    <property type="molecule type" value="Genomic_DNA"/>
</dbReference>
<name>A0A7J7YRT5_RHIFE</name>
<organism evidence="2 3">
    <name type="scientific">Rhinolophus ferrumequinum</name>
    <name type="common">Greater horseshoe bat</name>
    <dbReference type="NCBI Taxonomy" id="59479"/>
    <lineage>
        <taxon>Eukaryota</taxon>
        <taxon>Metazoa</taxon>
        <taxon>Chordata</taxon>
        <taxon>Craniata</taxon>
        <taxon>Vertebrata</taxon>
        <taxon>Euteleostomi</taxon>
        <taxon>Mammalia</taxon>
        <taxon>Eutheria</taxon>
        <taxon>Laurasiatheria</taxon>
        <taxon>Chiroptera</taxon>
        <taxon>Yinpterochiroptera</taxon>
        <taxon>Rhinolophoidea</taxon>
        <taxon>Rhinolophidae</taxon>
        <taxon>Rhinolophinae</taxon>
        <taxon>Rhinolophus</taxon>
    </lineage>
</organism>
<feature type="transmembrane region" description="Helical" evidence="1">
    <location>
        <begin position="26"/>
        <end position="49"/>
    </location>
</feature>
<evidence type="ECO:0000313" key="2">
    <source>
        <dbReference type="EMBL" id="KAF6364737.1"/>
    </source>
</evidence>